<proteinExistence type="predicted"/>
<evidence type="ECO:0000259" key="3">
    <source>
        <dbReference type="Pfam" id="PF02638"/>
    </source>
</evidence>
<keyword evidence="2" id="KW-1133">Transmembrane helix</keyword>
<accession>A0A1C6IWK0</accession>
<dbReference type="PANTHER" id="PTHR43405:SF1">
    <property type="entry name" value="GLYCOSYL HYDROLASE DIGH"/>
    <property type="match status" value="1"/>
</dbReference>
<feature type="transmembrane region" description="Helical" evidence="2">
    <location>
        <begin position="21"/>
        <end position="41"/>
    </location>
</feature>
<dbReference type="InterPro" id="IPR003790">
    <property type="entry name" value="GHL10"/>
</dbReference>
<dbReference type="Gene3D" id="3.20.20.80">
    <property type="entry name" value="Glycosidases"/>
    <property type="match status" value="1"/>
</dbReference>
<keyword evidence="2" id="KW-0472">Membrane</keyword>
<protein>
    <submittedName>
        <fullName evidence="4">Uncharacterized protein conserved in bacteria</fullName>
    </submittedName>
</protein>
<name>A0A1C6IWK0_9FIRM</name>
<keyword evidence="1" id="KW-0732">Signal</keyword>
<dbReference type="Pfam" id="PF02638">
    <property type="entry name" value="GHL10"/>
    <property type="match status" value="1"/>
</dbReference>
<dbReference type="AlphaFoldDB" id="A0A1C6IWK0"/>
<dbReference type="InterPro" id="IPR052177">
    <property type="entry name" value="Divisome_Glycosyl_Hydrolase"/>
</dbReference>
<dbReference type="PANTHER" id="PTHR43405">
    <property type="entry name" value="GLYCOSYL HYDROLASE DIGH"/>
    <property type="match status" value="1"/>
</dbReference>
<keyword evidence="2" id="KW-0812">Transmembrane</keyword>
<feature type="domain" description="Glycosyl hydrolase-like 10" evidence="3">
    <location>
        <begin position="71"/>
        <end position="374"/>
    </location>
</feature>
<dbReference type="InterPro" id="IPR017853">
    <property type="entry name" value="GH"/>
</dbReference>
<evidence type="ECO:0000256" key="2">
    <source>
        <dbReference type="SAM" id="Phobius"/>
    </source>
</evidence>
<evidence type="ECO:0000256" key="1">
    <source>
        <dbReference type="ARBA" id="ARBA00022729"/>
    </source>
</evidence>
<organism evidence="4">
    <name type="scientific">uncultured Anaerotruncus sp</name>
    <dbReference type="NCBI Taxonomy" id="905011"/>
    <lineage>
        <taxon>Bacteria</taxon>
        <taxon>Bacillati</taxon>
        <taxon>Bacillota</taxon>
        <taxon>Clostridia</taxon>
        <taxon>Eubacteriales</taxon>
        <taxon>Oscillospiraceae</taxon>
        <taxon>Anaerotruncus</taxon>
        <taxon>environmental samples</taxon>
    </lineage>
</organism>
<dbReference type="SUPFAM" id="SSF51445">
    <property type="entry name" value="(Trans)glycosidases"/>
    <property type="match status" value="1"/>
</dbReference>
<gene>
    <name evidence="4" type="ORF">SAMEA3545359_01714</name>
</gene>
<sequence>MGKKITPKKQARGQRRGGGQGLALLIALVMVGATFMLMRGLSGGDGKKSASSAAPSVVTAEENSVKNTGEYRAVWFSYLDLQDRLQGKTEMEFTNSINSAFDNCVNMGLNTVIVQVRPFSDALYRSQLFPSSQYITGKQGDHMAFDPLAVMVQSAHDRGLTIEAWVNPYRISGTEGTAPCTENPGYKWFADEQTKNDWVVQVGEGLYYNPAIPEVQQLIVDGVAEIVKNYQVDGIHFDDYFYPSGIDDSFDAAAYSRYTAAGGTLARGDFRRQNVDTLVKQVYQTVHSLRSDCTFGISPQGNVDNCYDSMYSDVKTWCAQKGYIDYIAPQIYWGYEHPLPSARFDVKISEWNAYMKEPSIKLYIGLAAYRVGDSESGFTQNGDDLARMVKDSRTKTSYSGFILFRYDNLAQSGEVVGKEMLNLQELLQDK</sequence>
<evidence type="ECO:0000313" key="4">
    <source>
        <dbReference type="EMBL" id="SCJ73845.1"/>
    </source>
</evidence>
<reference evidence="4" key="1">
    <citation type="submission" date="2015-09" db="EMBL/GenBank/DDBJ databases">
        <authorList>
            <consortium name="Pathogen Informatics"/>
        </authorList>
    </citation>
    <scope>NUCLEOTIDE SEQUENCE</scope>
    <source>
        <strain evidence="4">2789STDY5834896</strain>
    </source>
</reference>
<dbReference type="EMBL" id="FMHG01000001">
    <property type="protein sequence ID" value="SCJ73845.1"/>
    <property type="molecule type" value="Genomic_DNA"/>
</dbReference>